<protein>
    <recommendedName>
        <fullName evidence="6">Glycoside hydrolase family 127 protein</fullName>
    </recommendedName>
</protein>
<dbReference type="Pfam" id="PF07944">
    <property type="entry name" value="Beta-AFase-like_GH127_cat"/>
    <property type="match status" value="1"/>
</dbReference>
<reference evidence="4 5" key="1">
    <citation type="journal article" date="2013" name="Genome Announc.">
        <title>Draft Genome Sequence of Strain JLT2015T, Belonging to the Family Sphingomonadaceae of the Alphaproteobacteria.</title>
        <authorList>
            <person name="Tang K."/>
            <person name="Liu K."/>
            <person name="Li S."/>
            <person name="Jiao N."/>
        </authorList>
    </citation>
    <scope>NUCLEOTIDE SEQUENCE [LARGE SCALE GENOMIC DNA]</scope>
    <source>
        <strain evidence="4 5">JLT2015</strain>
    </source>
</reference>
<dbReference type="Pfam" id="PF20620">
    <property type="entry name" value="DUF6805"/>
    <property type="match status" value="1"/>
</dbReference>
<dbReference type="InterPro" id="IPR012878">
    <property type="entry name" value="Beta-AFase-like_GH127_cat"/>
</dbReference>
<dbReference type="InterPro" id="IPR008928">
    <property type="entry name" value="6-hairpin_glycosidase_sf"/>
</dbReference>
<accession>M2TCG5</accession>
<dbReference type="EMBL" id="AMRV01000001">
    <property type="protein sequence ID" value="EMD84324.1"/>
    <property type="molecule type" value="Genomic_DNA"/>
</dbReference>
<dbReference type="PATRIC" id="fig|1234595.3.peg.253"/>
<keyword evidence="5" id="KW-1185">Reference proteome</keyword>
<evidence type="ECO:0000313" key="5">
    <source>
        <dbReference type="Proteomes" id="UP000011717"/>
    </source>
</evidence>
<dbReference type="PANTHER" id="PTHR31151">
    <property type="entry name" value="PROLINE-TRNA LIGASE (DUF1680)"/>
    <property type="match status" value="1"/>
</dbReference>
<evidence type="ECO:0000259" key="2">
    <source>
        <dbReference type="Pfam" id="PF20620"/>
    </source>
</evidence>
<sequence length="744" mass="82972">MLPSPWADAVERNREYLMSLDPDRLLHNYRTSAGLAPKGDVYGGWESDTIAGHTLGHYLSALALTHAQTGDEESCRRANYIVGELATVQAAHGDGYVAGFTRKRPDGEIVDGKEIFPEIMAGDIRSAGFDLNGCWVPLYNWHKLYTGLYDVADLCGNRTALPIAVALGDYIDRMFAALDDEQVQTVLACEYGGLNESFAELYARTGERRWLRLGERIYDNKVLDPLTRGEDRLANFHANTQVPKLIGLARLYELTSKPAQGAAAEFFWDTVTKRHSYVIGGNADREYFSEPNSISKHITEQTCEHCNSYNMLKLTRHLYSWRPRSALFDFYERAHLNHILSQQHPETGGFSYMTPLMSGTAREYSEPGKDAFWCCVGTGMESHAKHGDSIFWQGDDALIVNLYIPAAANWRPRGASVRLETRYPEEGSANLTFTELAKPGRFPVALRVPAWAESVDVRVNGKAVAAKVEDGYVTVSRRWQAGDRLAIAMPMRLRIEPTADDPDMIALLRGPMVLAADLGPAEEEFDGAAPALVGSDLLAKFVPEAGSATAFATQGIGRPGDMRFVPFYSQYDRRSAVYFRRFTDAQWQQEKASYAAAAARQADLAARSVDIMHLGEMQPERNHDLEADISYPVTYRGRNGRDARTGGFFEFDMSVRPGPLVLQATYWGDERPREFYILIDGERIAAQRLAHDEPGEFIEREYAVPETLTKGKTKVRVRVEPKTGDTAGPVFGMRLMSAKGPTRI</sequence>
<organism evidence="4 5">
    <name type="scientific">Pacificimonas flava</name>
    <dbReference type="NCBI Taxonomy" id="1234595"/>
    <lineage>
        <taxon>Bacteria</taxon>
        <taxon>Pseudomonadati</taxon>
        <taxon>Pseudomonadota</taxon>
        <taxon>Alphaproteobacteria</taxon>
        <taxon>Sphingomonadales</taxon>
        <taxon>Sphingosinicellaceae</taxon>
        <taxon>Pacificimonas</taxon>
    </lineage>
</organism>
<dbReference type="GO" id="GO:0005975">
    <property type="term" value="P:carbohydrate metabolic process"/>
    <property type="evidence" value="ECO:0007669"/>
    <property type="project" value="InterPro"/>
</dbReference>
<evidence type="ECO:0008006" key="6">
    <source>
        <dbReference type="Google" id="ProtNLM"/>
    </source>
</evidence>
<feature type="domain" description="Glycoside hydrolase GH146 substrate-binding" evidence="2">
    <location>
        <begin position="604"/>
        <end position="736"/>
    </location>
</feature>
<proteinExistence type="predicted"/>
<dbReference type="Proteomes" id="UP000011717">
    <property type="component" value="Unassembled WGS sequence"/>
</dbReference>
<feature type="domain" description="Non-reducing end beta-L-arabinofuranosidase-like GH127 middle" evidence="3">
    <location>
        <begin position="398"/>
        <end position="491"/>
    </location>
</feature>
<gene>
    <name evidence="4" type="ORF">C725_0254</name>
</gene>
<name>M2TCG5_9SPHN</name>
<dbReference type="SUPFAM" id="SSF48208">
    <property type="entry name" value="Six-hairpin glycosidases"/>
    <property type="match status" value="1"/>
</dbReference>
<evidence type="ECO:0000259" key="1">
    <source>
        <dbReference type="Pfam" id="PF07944"/>
    </source>
</evidence>
<feature type="domain" description="Non-reducing end beta-L-arabinofuranosidase-like GH127 catalytic" evidence="1">
    <location>
        <begin position="2"/>
        <end position="387"/>
    </location>
</feature>
<comment type="caution">
    <text evidence="4">The sequence shown here is derived from an EMBL/GenBank/DDBJ whole genome shotgun (WGS) entry which is preliminary data.</text>
</comment>
<evidence type="ECO:0000313" key="4">
    <source>
        <dbReference type="EMBL" id="EMD84324.1"/>
    </source>
</evidence>
<dbReference type="InterPro" id="IPR049046">
    <property type="entry name" value="Beta-AFase-like_GH127_middle"/>
</dbReference>
<dbReference type="PANTHER" id="PTHR31151:SF0">
    <property type="entry name" value="PROLINE-TRNA LIGASE (DUF1680)"/>
    <property type="match status" value="1"/>
</dbReference>
<evidence type="ECO:0000259" key="3">
    <source>
        <dbReference type="Pfam" id="PF20736"/>
    </source>
</evidence>
<dbReference type="AlphaFoldDB" id="M2TCG5"/>
<dbReference type="InterPro" id="IPR046544">
    <property type="entry name" value="GH146_SB_dom"/>
</dbReference>
<dbReference type="Pfam" id="PF20736">
    <property type="entry name" value="Glyco_hydro127M"/>
    <property type="match status" value="1"/>
</dbReference>